<dbReference type="EMBL" id="JABFTP020000062">
    <property type="protein sequence ID" value="KAL3273589.1"/>
    <property type="molecule type" value="Genomic_DNA"/>
</dbReference>
<keyword evidence="5" id="KW-0297">G-protein coupled receptor</keyword>
<evidence type="ECO:0000313" key="12">
    <source>
        <dbReference type="Proteomes" id="UP001516400"/>
    </source>
</evidence>
<feature type="transmembrane region" description="Helical" evidence="9">
    <location>
        <begin position="201"/>
        <end position="229"/>
    </location>
</feature>
<dbReference type="PRINTS" id="PR01012">
    <property type="entry name" value="NRPEPTIDEYR"/>
</dbReference>
<evidence type="ECO:0000256" key="6">
    <source>
        <dbReference type="ARBA" id="ARBA00023136"/>
    </source>
</evidence>
<feature type="domain" description="G-protein coupled receptors family 1 profile" evidence="10">
    <location>
        <begin position="57"/>
        <end position="319"/>
    </location>
</feature>
<evidence type="ECO:0000259" key="10">
    <source>
        <dbReference type="PROSITE" id="PS50262"/>
    </source>
</evidence>
<keyword evidence="4 9" id="KW-1133">Transmembrane helix</keyword>
<feature type="transmembrane region" description="Helical" evidence="9">
    <location>
        <begin position="78"/>
        <end position="98"/>
    </location>
</feature>
<dbReference type="InterPro" id="IPR017452">
    <property type="entry name" value="GPCR_Rhodpsn_7TM"/>
</dbReference>
<keyword evidence="6 9" id="KW-0472">Membrane</keyword>
<keyword evidence="8" id="KW-0807">Transducer</keyword>
<feature type="transmembrane region" description="Helical" evidence="9">
    <location>
        <begin position="256"/>
        <end position="279"/>
    </location>
</feature>
<comment type="caution">
    <text evidence="11">The sequence shown here is derived from an EMBL/GenBank/DDBJ whole genome shotgun (WGS) entry which is preliminary data.</text>
</comment>
<reference evidence="11 12" key="1">
    <citation type="journal article" date="2021" name="BMC Biol.">
        <title>Horizontally acquired antibacterial genes associated with adaptive radiation of ladybird beetles.</title>
        <authorList>
            <person name="Li H.S."/>
            <person name="Tang X.F."/>
            <person name="Huang Y.H."/>
            <person name="Xu Z.Y."/>
            <person name="Chen M.L."/>
            <person name="Du X.Y."/>
            <person name="Qiu B.Y."/>
            <person name="Chen P.T."/>
            <person name="Zhang W."/>
            <person name="Slipinski A."/>
            <person name="Escalona H.E."/>
            <person name="Waterhouse R.M."/>
            <person name="Zwick A."/>
            <person name="Pang H."/>
        </authorList>
    </citation>
    <scope>NUCLEOTIDE SEQUENCE [LARGE SCALE GENOMIC DNA]</scope>
    <source>
        <strain evidence="11">SYSU2018</strain>
    </source>
</reference>
<organism evidence="11 12">
    <name type="scientific">Cryptolaemus montrouzieri</name>
    <dbReference type="NCBI Taxonomy" id="559131"/>
    <lineage>
        <taxon>Eukaryota</taxon>
        <taxon>Metazoa</taxon>
        <taxon>Ecdysozoa</taxon>
        <taxon>Arthropoda</taxon>
        <taxon>Hexapoda</taxon>
        <taxon>Insecta</taxon>
        <taxon>Pterygota</taxon>
        <taxon>Neoptera</taxon>
        <taxon>Endopterygota</taxon>
        <taxon>Coleoptera</taxon>
        <taxon>Polyphaga</taxon>
        <taxon>Cucujiformia</taxon>
        <taxon>Coccinelloidea</taxon>
        <taxon>Coccinellidae</taxon>
        <taxon>Scymninae</taxon>
        <taxon>Scymnini</taxon>
        <taxon>Cryptolaemus</taxon>
    </lineage>
</organism>
<accession>A0ABD2N5M6</accession>
<keyword evidence="12" id="KW-1185">Reference proteome</keyword>
<dbReference type="PANTHER" id="PTHR45695:SF9">
    <property type="entry name" value="LEUCOKININ RECEPTOR"/>
    <property type="match status" value="1"/>
</dbReference>
<protein>
    <recommendedName>
        <fullName evidence="10">G-protein coupled receptors family 1 profile domain-containing protein</fullName>
    </recommendedName>
</protein>
<dbReference type="SUPFAM" id="SSF81321">
    <property type="entry name" value="Family A G protein-coupled receptor-like"/>
    <property type="match status" value="1"/>
</dbReference>
<evidence type="ECO:0000256" key="9">
    <source>
        <dbReference type="SAM" id="Phobius"/>
    </source>
</evidence>
<dbReference type="GO" id="GO:0004930">
    <property type="term" value="F:G protein-coupled receptor activity"/>
    <property type="evidence" value="ECO:0007669"/>
    <property type="project" value="UniProtKB-KW"/>
</dbReference>
<dbReference type="Gene3D" id="1.20.1070.10">
    <property type="entry name" value="Rhodopsin 7-helix transmembrane proteins"/>
    <property type="match status" value="1"/>
</dbReference>
<feature type="transmembrane region" description="Helical" evidence="9">
    <location>
        <begin position="40"/>
        <end position="66"/>
    </location>
</feature>
<dbReference type="Proteomes" id="UP001516400">
    <property type="component" value="Unassembled WGS sequence"/>
</dbReference>
<dbReference type="PANTHER" id="PTHR45695">
    <property type="entry name" value="LEUCOKININ RECEPTOR-RELATED"/>
    <property type="match status" value="1"/>
</dbReference>
<dbReference type="PROSITE" id="PS50262">
    <property type="entry name" value="G_PROTEIN_RECEP_F1_2"/>
    <property type="match status" value="1"/>
</dbReference>
<dbReference type="GO" id="GO:0016020">
    <property type="term" value="C:membrane"/>
    <property type="evidence" value="ECO:0007669"/>
    <property type="project" value="UniProtKB-SubCell"/>
</dbReference>
<feature type="transmembrane region" description="Helical" evidence="9">
    <location>
        <begin position="157"/>
        <end position="176"/>
    </location>
</feature>
<keyword evidence="3 9" id="KW-0812">Transmembrane</keyword>
<dbReference type="AlphaFoldDB" id="A0ABD2N5M6"/>
<proteinExistence type="inferred from homology"/>
<evidence type="ECO:0000313" key="11">
    <source>
        <dbReference type="EMBL" id="KAL3273589.1"/>
    </source>
</evidence>
<dbReference type="SMART" id="SM01381">
    <property type="entry name" value="7TM_GPCR_Srsx"/>
    <property type="match status" value="1"/>
</dbReference>
<evidence type="ECO:0000256" key="5">
    <source>
        <dbReference type="ARBA" id="ARBA00023040"/>
    </source>
</evidence>
<gene>
    <name evidence="11" type="ORF">HHI36_015021</name>
</gene>
<dbReference type="Pfam" id="PF00001">
    <property type="entry name" value="7tm_1"/>
    <property type="match status" value="1"/>
</dbReference>
<keyword evidence="7" id="KW-0675">Receptor</keyword>
<dbReference type="InterPro" id="IPR000611">
    <property type="entry name" value="NPY_rcpt"/>
</dbReference>
<evidence type="ECO:0000256" key="1">
    <source>
        <dbReference type="ARBA" id="ARBA00004141"/>
    </source>
</evidence>
<evidence type="ECO:0000256" key="7">
    <source>
        <dbReference type="ARBA" id="ARBA00023170"/>
    </source>
</evidence>
<comment type="subcellular location">
    <subcellularLocation>
        <location evidence="1">Membrane</location>
        <topology evidence="1">Multi-pass membrane protein</topology>
    </subcellularLocation>
</comment>
<name>A0ABD2N5M6_9CUCU</name>
<dbReference type="InterPro" id="IPR000276">
    <property type="entry name" value="GPCR_Rhodpsn"/>
</dbReference>
<feature type="transmembrane region" description="Helical" evidence="9">
    <location>
        <begin position="299"/>
        <end position="321"/>
    </location>
</feature>
<evidence type="ECO:0000256" key="2">
    <source>
        <dbReference type="ARBA" id="ARBA00010663"/>
    </source>
</evidence>
<sequence>MVPDDFEDIAELQDLLVEPEDYSDIDFINDIWIVKPWNEILIEIAILLPVVIIGLSGNFLLIFTLLTNKHLRTPTNLMIGNMALADMLSLLVHPWVYLITYDMFQNYILGPFGCKSEAALECSILISSVMSLSVISYDRLSSIVIPATGLNVTKAKICMVATWVTGFILSIPLVIFRNYKERQWKNFLETFCVEQPIIIKIYWPTIITVLVCIPLSILIVCYISIFVKLHQFETVVLRKVLNHQRKASYRKKAARMMFIVILTFTLCRIPFTAFIFMRYARATGKSAEQINDIQGIYFIMWYGSKYLIFVNAALNPIIYGITNEKFRKAFKNSKLSKWIFPKRSVIPDVPKNDRKSVENIFFIFMRKLKSKGEVTITKNPVT</sequence>
<evidence type="ECO:0000256" key="4">
    <source>
        <dbReference type="ARBA" id="ARBA00022989"/>
    </source>
</evidence>
<evidence type="ECO:0000256" key="8">
    <source>
        <dbReference type="ARBA" id="ARBA00023224"/>
    </source>
</evidence>
<dbReference type="PRINTS" id="PR00237">
    <property type="entry name" value="GPCRRHODOPSN"/>
</dbReference>
<evidence type="ECO:0000256" key="3">
    <source>
        <dbReference type="ARBA" id="ARBA00022692"/>
    </source>
</evidence>
<comment type="similarity">
    <text evidence="2">Belongs to the G-protein coupled receptor 1 family.</text>
</comment>